<accession>A0ABQ3MBN2</accession>
<organism evidence="1 2">
    <name type="scientific">Amycolatopsis oliviviridis</name>
    <dbReference type="NCBI Taxonomy" id="1471590"/>
    <lineage>
        <taxon>Bacteria</taxon>
        <taxon>Bacillati</taxon>
        <taxon>Actinomycetota</taxon>
        <taxon>Actinomycetes</taxon>
        <taxon>Pseudonocardiales</taxon>
        <taxon>Pseudonocardiaceae</taxon>
        <taxon>Amycolatopsis</taxon>
    </lineage>
</organism>
<dbReference type="Proteomes" id="UP000635387">
    <property type="component" value="Unassembled WGS sequence"/>
</dbReference>
<gene>
    <name evidence="1" type="ORF">GCM10017790_82620</name>
</gene>
<dbReference type="EMBL" id="BNAY01000016">
    <property type="protein sequence ID" value="GHH37777.1"/>
    <property type="molecule type" value="Genomic_DNA"/>
</dbReference>
<evidence type="ECO:0000313" key="1">
    <source>
        <dbReference type="EMBL" id="GHH37777.1"/>
    </source>
</evidence>
<name>A0ABQ3MBN2_9PSEU</name>
<protein>
    <submittedName>
        <fullName evidence="1">Uncharacterized protein</fullName>
    </submittedName>
</protein>
<reference evidence="2" key="1">
    <citation type="journal article" date="2019" name="Int. J. Syst. Evol. Microbiol.">
        <title>The Global Catalogue of Microorganisms (GCM) 10K type strain sequencing project: providing services to taxonomists for standard genome sequencing and annotation.</title>
        <authorList>
            <consortium name="The Broad Institute Genomics Platform"/>
            <consortium name="The Broad Institute Genome Sequencing Center for Infectious Disease"/>
            <person name="Wu L."/>
            <person name="Ma J."/>
        </authorList>
    </citation>
    <scope>NUCLEOTIDE SEQUENCE [LARGE SCALE GENOMIC DNA]</scope>
    <source>
        <strain evidence="2">CGMCC 4.7683</strain>
    </source>
</reference>
<keyword evidence="2" id="KW-1185">Reference proteome</keyword>
<evidence type="ECO:0000313" key="2">
    <source>
        <dbReference type="Proteomes" id="UP000635387"/>
    </source>
</evidence>
<comment type="caution">
    <text evidence="1">The sequence shown here is derived from an EMBL/GenBank/DDBJ whole genome shotgun (WGS) entry which is preliminary data.</text>
</comment>
<proteinExistence type="predicted"/>
<sequence>MTLGTLSVSSVTLESHGECRAVLRRPLLVTGNPGTMKLLVDELDKSETDVPNDLLSIFEDDEFAERSKAEGGLPTDRLLDAVRAA</sequence>